<gene>
    <name evidence="2" type="ORF">HNR23_002228</name>
</gene>
<feature type="domain" description="Gp28/Gp37-like" evidence="1">
    <location>
        <begin position="7"/>
        <end position="373"/>
    </location>
</feature>
<accession>A0A7W9YHE3</accession>
<organism evidence="2 3">
    <name type="scientific">Nocardiopsis mwathae</name>
    <dbReference type="NCBI Taxonomy" id="1472723"/>
    <lineage>
        <taxon>Bacteria</taxon>
        <taxon>Bacillati</taxon>
        <taxon>Actinomycetota</taxon>
        <taxon>Actinomycetes</taxon>
        <taxon>Streptosporangiales</taxon>
        <taxon>Nocardiopsidaceae</taxon>
        <taxon>Nocardiopsis</taxon>
    </lineage>
</organism>
<dbReference type="InterPro" id="IPR029432">
    <property type="entry name" value="Gp28/Gp37-like_dom"/>
</dbReference>
<reference evidence="2 3" key="1">
    <citation type="submission" date="2020-08" db="EMBL/GenBank/DDBJ databases">
        <title>Sequencing the genomes of 1000 actinobacteria strains.</title>
        <authorList>
            <person name="Klenk H.-P."/>
        </authorList>
    </citation>
    <scope>NUCLEOTIDE SEQUENCE [LARGE SCALE GENOMIC DNA]</scope>
    <source>
        <strain evidence="2 3">DSM 46659</strain>
    </source>
</reference>
<proteinExistence type="predicted"/>
<evidence type="ECO:0000313" key="3">
    <source>
        <dbReference type="Proteomes" id="UP000546642"/>
    </source>
</evidence>
<dbReference type="Pfam" id="PF14594">
    <property type="entry name" value="Sipho_Gp37"/>
    <property type="match status" value="1"/>
</dbReference>
<dbReference type="Proteomes" id="UP000546642">
    <property type="component" value="Unassembled WGS sequence"/>
</dbReference>
<dbReference type="AlphaFoldDB" id="A0A7W9YHE3"/>
<evidence type="ECO:0000313" key="2">
    <source>
        <dbReference type="EMBL" id="MBB6172168.1"/>
    </source>
</evidence>
<sequence>MREEWAIRVRNHDRDFTGEIDDEHDLEIHARHLAAGSWKIAVAAGTPSAELLDTGEGISFEVDGRVVFSGPITHITDETGTQDAGTTNPTGAGTITATGACDTTGFRRVIYPSHLAPITPKGVKHPTDRETIRGPAETVISTVLSRHAGPAALRTRRHPGLTVPVSQGRGPRLASAERFTDLHEHLFAVANGAGVGWRILQHATELVFEYYEPRDLTSDVAFGVELGNVSSYTYELTPPEVTHLVYGCGGEGKDRLLFEYSRTSPLFPNLRLEEFVDQRDLAEKPESEDDDQWRPPDEATRQLADERFAEAAGTQTVAFELLGTEGIQWGRDVDLGDRVTFLTDRGPVQDVIREVVYRRTPDHGQTITPIVGDPIHIPKVYRALRRLRQDVDRLQAA</sequence>
<keyword evidence="3" id="KW-1185">Reference proteome</keyword>
<dbReference type="RefSeq" id="WP_184075503.1">
    <property type="nucleotide sequence ID" value="NZ_JACHDS010000001.1"/>
</dbReference>
<name>A0A7W9YHE3_9ACTN</name>
<evidence type="ECO:0000259" key="1">
    <source>
        <dbReference type="Pfam" id="PF14594"/>
    </source>
</evidence>
<protein>
    <recommendedName>
        <fullName evidence="1">Gp28/Gp37-like domain-containing protein</fullName>
    </recommendedName>
</protein>
<comment type="caution">
    <text evidence="2">The sequence shown here is derived from an EMBL/GenBank/DDBJ whole genome shotgun (WGS) entry which is preliminary data.</text>
</comment>
<dbReference type="EMBL" id="JACHDS010000001">
    <property type="protein sequence ID" value="MBB6172168.1"/>
    <property type="molecule type" value="Genomic_DNA"/>
</dbReference>